<reference evidence="2" key="1">
    <citation type="submission" date="2020-02" db="EMBL/GenBank/DDBJ databases">
        <authorList>
            <person name="Meier V. D."/>
        </authorList>
    </citation>
    <scope>NUCLEOTIDE SEQUENCE</scope>
    <source>
        <strain evidence="2">AVDCRST_MAG06</strain>
    </source>
</reference>
<dbReference type="EMBL" id="CADCUP010000230">
    <property type="protein sequence ID" value="CAA9419201.1"/>
    <property type="molecule type" value="Genomic_DNA"/>
</dbReference>
<accession>A0A6J4PNI5</accession>
<evidence type="ECO:0000256" key="1">
    <source>
        <dbReference type="SAM" id="MobiDB-lite"/>
    </source>
</evidence>
<proteinExistence type="predicted"/>
<feature type="non-terminal residue" evidence="2">
    <location>
        <position position="67"/>
    </location>
</feature>
<gene>
    <name evidence="2" type="ORF">AVDCRST_MAG06-3409</name>
</gene>
<feature type="non-terminal residue" evidence="2">
    <location>
        <position position="1"/>
    </location>
</feature>
<dbReference type="AlphaFoldDB" id="A0A6J4PNI5"/>
<feature type="compositionally biased region" description="Basic and acidic residues" evidence="1">
    <location>
        <begin position="1"/>
        <end position="15"/>
    </location>
</feature>
<evidence type="ECO:0000313" key="2">
    <source>
        <dbReference type="EMBL" id="CAA9419201.1"/>
    </source>
</evidence>
<feature type="compositionally biased region" description="Basic residues" evidence="1">
    <location>
        <begin position="16"/>
        <end position="28"/>
    </location>
</feature>
<protein>
    <submittedName>
        <fullName evidence="2">Cold shock protein of CSP family</fullName>
    </submittedName>
</protein>
<sequence length="67" mass="7607">GSRHREVVQRREGFRLHRPGGRRRRRLRALLGHPVAGLQVPGREPEGRVRRHPGPQGPAGGERPRDL</sequence>
<organism evidence="2">
    <name type="scientific">uncultured Nocardioides sp</name>
    <dbReference type="NCBI Taxonomy" id="198441"/>
    <lineage>
        <taxon>Bacteria</taxon>
        <taxon>Bacillati</taxon>
        <taxon>Actinomycetota</taxon>
        <taxon>Actinomycetes</taxon>
        <taxon>Propionibacteriales</taxon>
        <taxon>Nocardioidaceae</taxon>
        <taxon>Nocardioides</taxon>
        <taxon>environmental samples</taxon>
    </lineage>
</organism>
<feature type="region of interest" description="Disordered" evidence="1">
    <location>
        <begin position="1"/>
        <end position="67"/>
    </location>
</feature>
<name>A0A6J4PNI5_9ACTN</name>